<dbReference type="PANTHER" id="PTHR43691:SF14">
    <property type="entry name" value="URIDINE PHOSPHORYLASE"/>
    <property type="match status" value="1"/>
</dbReference>
<gene>
    <name evidence="3" type="ORF">DEBURN_LOCUS10580</name>
</gene>
<dbReference type="GO" id="GO:0004850">
    <property type="term" value="F:uridine phosphorylase activity"/>
    <property type="evidence" value="ECO:0007669"/>
    <property type="project" value="TreeGrafter"/>
</dbReference>
<dbReference type="OrthoDB" id="416752at2759"/>
<dbReference type="Pfam" id="PF01048">
    <property type="entry name" value="PNP_UDP_1"/>
    <property type="match status" value="1"/>
</dbReference>
<sequence>TDNAERTFHVGVKRGEVANRILTVNDHTRALTISKFLDKHPKPFTLEHGSFLTITEIRQVVDGELLIIRLGTCDSIGNPNIGDVIVPSGAFSVTRNYDYFIRGVDTVDCLPIVDNPYNISKVAYGDEELCRVLEIELTHALYPSPIYTCLNASSDSFYASQGRIDPNFLDDNYELITSIIEKYPDAHIMDMETFILYHLANMCQYNPQPPRRLSDNGNNGEGENGLTSLN</sequence>
<proteinExistence type="predicted"/>
<feature type="non-terminal residue" evidence="3">
    <location>
        <position position="230"/>
    </location>
</feature>
<evidence type="ECO:0000313" key="4">
    <source>
        <dbReference type="Proteomes" id="UP000789706"/>
    </source>
</evidence>
<dbReference type="GO" id="GO:0005829">
    <property type="term" value="C:cytosol"/>
    <property type="evidence" value="ECO:0007669"/>
    <property type="project" value="TreeGrafter"/>
</dbReference>
<dbReference type="Proteomes" id="UP000789706">
    <property type="component" value="Unassembled WGS sequence"/>
</dbReference>
<comment type="caution">
    <text evidence="3">The sequence shown here is derived from an EMBL/GenBank/DDBJ whole genome shotgun (WGS) entry which is preliminary data.</text>
</comment>
<evidence type="ECO:0000313" key="3">
    <source>
        <dbReference type="EMBL" id="CAG8626305.1"/>
    </source>
</evidence>
<protein>
    <submittedName>
        <fullName evidence="3">5870_t:CDS:1</fullName>
    </submittedName>
</protein>
<evidence type="ECO:0000259" key="2">
    <source>
        <dbReference type="Pfam" id="PF01048"/>
    </source>
</evidence>
<feature type="non-terminal residue" evidence="3">
    <location>
        <position position="1"/>
    </location>
</feature>
<keyword evidence="4" id="KW-1185">Reference proteome</keyword>
<dbReference type="PANTHER" id="PTHR43691">
    <property type="entry name" value="URIDINE PHOSPHORYLASE"/>
    <property type="match status" value="1"/>
</dbReference>
<organism evidence="3 4">
    <name type="scientific">Diversispora eburnea</name>
    <dbReference type="NCBI Taxonomy" id="1213867"/>
    <lineage>
        <taxon>Eukaryota</taxon>
        <taxon>Fungi</taxon>
        <taxon>Fungi incertae sedis</taxon>
        <taxon>Mucoromycota</taxon>
        <taxon>Glomeromycotina</taxon>
        <taxon>Glomeromycetes</taxon>
        <taxon>Diversisporales</taxon>
        <taxon>Diversisporaceae</taxon>
        <taxon>Diversispora</taxon>
    </lineage>
</organism>
<dbReference type="EMBL" id="CAJVPK010003353">
    <property type="protein sequence ID" value="CAG8626305.1"/>
    <property type="molecule type" value="Genomic_DNA"/>
</dbReference>
<accession>A0A9N9GUI2</accession>
<dbReference type="InterPro" id="IPR035994">
    <property type="entry name" value="Nucleoside_phosphorylase_sf"/>
</dbReference>
<feature type="domain" description="Nucleoside phosphorylase" evidence="2">
    <location>
        <begin position="66"/>
        <end position="205"/>
    </location>
</feature>
<evidence type="ECO:0000256" key="1">
    <source>
        <dbReference type="SAM" id="MobiDB-lite"/>
    </source>
</evidence>
<dbReference type="AlphaFoldDB" id="A0A9N9GUI2"/>
<dbReference type="Gene3D" id="3.40.50.1580">
    <property type="entry name" value="Nucleoside phosphorylase domain"/>
    <property type="match status" value="2"/>
</dbReference>
<dbReference type="GO" id="GO:0006218">
    <property type="term" value="P:uridine catabolic process"/>
    <property type="evidence" value="ECO:0007669"/>
    <property type="project" value="TreeGrafter"/>
</dbReference>
<feature type="region of interest" description="Disordered" evidence="1">
    <location>
        <begin position="208"/>
        <end position="230"/>
    </location>
</feature>
<dbReference type="InterPro" id="IPR000845">
    <property type="entry name" value="Nucleoside_phosphorylase_d"/>
</dbReference>
<dbReference type="SUPFAM" id="SSF53167">
    <property type="entry name" value="Purine and uridine phosphorylases"/>
    <property type="match status" value="1"/>
</dbReference>
<name>A0A9N9GUI2_9GLOM</name>
<reference evidence="3" key="1">
    <citation type="submission" date="2021-06" db="EMBL/GenBank/DDBJ databases">
        <authorList>
            <person name="Kallberg Y."/>
            <person name="Tangrot J."/>
            <person name="Rosling A."/>
        </authorList>
    </citation>
    <scope>NUCLEOTIDE SEQUENCE</scope>
    <source>
        <strain evidence="3">AZ414A</strain>
    </source>
</reference>